<dbReference type="AlphaFoldDB" id="A0A8D9E5T7"/>
<name>A0A8D9E5T7_9HEMI</name>
<reference evidence="3" key="1">
    <citation type="submission" date="2021-05" db="EMBL/GenBank/DDBJ databases">
        <authorList>
            <person name="Alioto T."/>
            <person name="Alioto T."/>
            <person name="Gomez Garrido J."/>
        </authorList>
    </citation>
    <scope>NUCLEOTIDE SEQUENCE</scope>
</reference>
<proteinExistence type="predicted"/>
<feature type="compositionally biased region" description="Basic residues" evidence="2">
    <location>
        <begin position="453"/>
        <end position="463"/>
    </location>
</feature>
<feature type="coiled-coil region" evidence="1">
    <location>
        <begin position="151"/>
        <end position="272"/>
    </location>
</feature>
<dbReference type="InterPro" id="IPR049733">
    <property type="entry name" value="CCDC61_N"/>
</dbReference>
<evidence type="ECO:0000256" key="2">
    <source>
        <dbReference type="SAM" id="MobiDB-lite"/>
    </source>
</evidence>
<protein>
    <submittedName>
        <fullName evidence="3">Coiled-coil domain-containing protein 61</fullName>
    </submittedName>
</protein>
<evidence type="ECO:0000256" key="1">
    <source>
        <dbReference type="SAM" id="Coils"/>
    </source>
</evidence>
<organism evidence="3">
    <name type="scientific">Cacopsylla melanoneura</name>
    <dbReference type="NCBI Taxonomy" id="428564"/>
    <lineage>
        <taxon>Eukaryota</taxon>
        <taxon>Metazoa</taxon>
        <taxon>Ecdysozoa</taxon>
        <taxon>Arthropoda</taxon>
        <taxon>Hexapoda</taxon>
        <taxon>Insecta</taxon>
        <taxon>Pterygota</taxon>
        <taxon>Neoptera</taxon>
        <taxon>Paraneoptera</taxon>
        <taxon>Hemiptera</taxon>
        <taxon>Sternorrhyncha</taxon>
        <taxon>Psylloidea</taxon>
        <taxon>Psyllidae</taxon>
        <taxon>Psyllinae</taxon>
        <taxon>Cacopsylla</taxon>
    </lineage>
</organism>
<feature type="compositionally biased region" description="Basic and acidic residues" evidence="2">
    <location>
        <begin position="469"/>
        <end position="478"/>
    </location>
</feature>
<feature type="compositionally biased region" description="Low complexity" evidence="2">
    <location>
        <begin position="403"/>
        <end position="427"/>
    </location>
</feature>
<dbReference type="EMBL" id="HBUF01427373">
    <property type="protein sequence ID" value="CAG6741552.1"/>
    <property type="molecule type" value="Transcribed_RNA"/>
</dbReference>
<dbReference type="CDD" id="cd22284">
    <property type="entry name" value="HD_CCDC61_N"/>
    <property type="match status" value="1"/>
</dbReference>
<sequence length="494" mass="56255">MSEDLNLISTRVFQGREYVLSLKLVASHTLDVKVTDKFSGEVWAGSYDCTYIENVTHKTGNYKQFDVFLSMLRSGFLKTSDSISLDLLSYEDLETLRSLRKGTASFYTNTSHSSNKRYLIVTYSVEFDRIHYPLPLDYCGPPNPLLLQATIRKLETEVSRLRDMLDKRNSAVMEDSSQPMVIRKLENKIKELTAENNLLVENIEHLTQRLSKKQGTNSSQTEMRRTLRILEEQVEQERDSFQLQVKELKNENQQLMMQLEECQRSESVLQEQLKLVQPPVQSKRSSAINHVDKRTRIRRNKYQLPPLPDRLPSHHVRGSPSPRGQMMGDGVNIRGERLLPKKPPPGNLSLPSSRRRKSSESSLTSCRSRSSSVESRHSRRGKRGGRTGEGKKTSSGGMRGKESPVSSKTSGKSSKPSSSISVKKPPSNVIRSDRSYHSSSDSLHSQYAATVFTRKRKTSRKKNVNISNESKKSSSEIENRIRTLQKMLKESVQF</sequence>
<keyword evidence="1" id="KW-0175">Coiled coil</keyword>
<accession>A0A8D9E5T7</accession>
<feature type="compositionally biased region" description="Low complexity" evidence="2">
    <location>
        <begin position="360"/>
        <end position="373"/>
    </location>
</feature>
<feature type="compositionally biased region" description="Polar residues" evidence="2">
    <location>
        <begin position="279"/>
        <end position="288"/>
    </location>
</feature>
<feature type="region of interest" description="Disordered" evidence="2">
    <location>
        <begin position="276"/>
        <end position="478"/>
    </location>
</feature>
<evidence type="ECO:0000313" key="3">
    <source>
        <dbReference type="EMBL" id="CAG6741552.1"/>
    </source>
</evidence>